<name>A0ACB6SJP7_9PLEO</name>
<keyword evidence="2" id="KW-1185">Reference proteome</keyword>
<organism evidence="1 2">
    <name type="scientific">Macroventuria anomochaeta</name>
    <dbReference type="NCBI Taxonomy" id="301207"/>
    <lineage>
        <taxon>Eukaryota</taxon>
        <taxon>Fungi</taxon>
        <taxon>Dikarya</taxon>
        <taxon>Ascomycota</taxon>
        <taxon>Pezizomycotina</taxon>
        <taxon>Dothideomycetes</taxon>
        <taxon>Pleosporomycetidae</taxon>
        <taxon>Pleosporales</taxon>
        <taxon>Pleosporineae</taxon>
        <taxon>Didymellaceae</taxon>
        <taxon>Macroventuria</taxon>
    </lineage>
</organism>
<evidence type="ECO:0000313" key="2">
    <source>
        <dbReference type="Proteomes" id="UP000799754"/>
    </source>
</evidence>
<reference evidence="1" key="1">
    <citation type="journal article" date="2020" name="Stud. Mycol.">
        <title>101 Dothideomycetes genomes: a test case for predicting lifestyles and emergence of pathogens.</title>
        <authorList>
            <person name="Haridas S."/>
            <person name="Albert R."/>
            <person name="Binder M."/>
            <person name="Bloem J."/>
            <person name="Labutti K."/>
            <person name="Salamov A."/>
            <person name="Andreopoulos B."/>
            <person name="Baker S."/>
            <person name="Barry K."/>
            <person name="Bills G."/>
            <person name="Bluhm B."/>
            <person name="Cannon C."/>
            <person name="Castanera R."/>
            <person name="Culley D."/>
            <person name="Daum C."/>
            <person name="Ezra D."/>
            <person name="Gonzalez J."/>
            <person name="Henrissat B."/>
            <person name="Kuo A."/>
            <person name="Liang C."/>
            <person name="Lipzen A."/>
            <person name="Lutzoni F."/>
            <person name="Magnuson J."/>
            <person name="Mondo S."/>
            <person name="Nolan M."/>
            <person name="Ohm R."/>
            <person name="Pangilinan J."/>
            <person name="Park H.-J."/>
            <person name="Ramirez L."/>
            <person name="Alfaro M."/>
            <person name="Sun H."/>
            <person name="Tritt A."/>
            <person name="Yoshinaga Y."/>
            <person name="Zwiers L.-H."/>
            <person name="Turgeon B."/>
            <person name="Goodwin S."/>
            <person name="Spatafora J."/>
            <person name="Crous P."/>
            <person name="Grigoriev I."/>
        </authorList>
    </citation>
    <scope>NUCLEOTIDE SEQUENCE</scope>
    <source>
        <strain evidence="1">CBS 525.71</strain>
    </source>
</reference>
<protein>
    <submittedName>
        <fullName evidence="1">Uncharacterized protein</fullName>
    </submittedName>
</protein>
<comment type="caution">
    <text evidence="1">The sequence shown here is derived from an EMBL/GenBank/DDBJ whole genome shotgun (WGS) entry which is preliminary data.</text>
</comment>
<gene>
    <name evidence="1" type="ORF">BU25DRAFT_416690</name>
</gene>
<sequence length="345" mass="39642">MARFSAWVKKHLGSKPTAQRHPEYQLPFLPTPRRSVTLTSFDAPTCLFFQLPYDIRELILLMVLGGCTLHMDIVRQKEGWQWRGAVCHRNQCRVPSMRYAWAGPWSDPCLRYAYGRNGEFLEEHNPGIMGFLLSCRQAYAEGIHILYSANCINIESQPLLIHLPQLVPTDRLGSITSLEVVVTAHRIEQDNGRPSFSLNHLKPILENIKTHCHHLHSFCLSFLVASCGCEILDGPTLPLVDAFYHSMQLRNMRVELPSVTYWKVCDYRSVDHHPREAPANTWRERSPWRSLDGGEPRVQDRSIERYPYPPLKLPLREDEDESVESVGYWLLEGDSGPMHPMVTCS</sequence>
<evidence type="ECO:0000313" key="1">
    <source>
        <dbReference type="EMBL" id="KAF2633487.1"/>
    </source>
</evidence>
<dbReference type="Proteomes" id="UP000799754">
    <property type="component" value="Unassembled WGS sequence"/>
</dbReference>
<dbReference type="EMBL" id="MU006701">
    <property type="protein sequence ID" value="KAF2633487.1"/>
    <property type="molecule type" value="Genomic_DNA"/>
</dbReference>
<accession>A0ACB6SJP7</accession>
<proteinExistence type="predicted"/>